<dbReference type="EMBL" id="JBHSRF010000026">
    <property type="protein sequence ID" value="MFC6083254.1"/>
    <property type="molecule type" value="Genomic_DNA"/>
</dbReference>
<reference evidence="3" key="1">
    <citation type="journal article" date="2019" name="Int. J. Syst. Evol. Microbiol.">
        <title>The Global Catalogue of Microorganisms (GCM) 10K type strain sequencing project: providing services to taxonomists for standard genome sequencing and annotation.</title>
        <authorList>
            <consortium name="The Broad Institute Genomics Platform"/>
            <consortium name="The Broad Institute Genome Sequencing Center for Infectious Disease"/>
            <person name="Wu L."/>
            <person name="Ma J."/>
        </authorList>
    </citation>
    <scope>NUCLEOTIDE SEQUENCE [LARGE SCALE GENOMIC DNA]</scope>
    <source>
        <strain evidence="3">JCM 30346</strain>
    </source>
</reference>
<keyword evidence="1" id="KW-0812">Transmembrane</keyword>
<feature type="transmembrane region" description="Helical" evidence="1">
    <location>
        <begin position="107"/>
        <end position="125"/>
    </location>
</feature>
<evidence type="ECO:0000313" key="2">
    <source>
        <dbReference type="EMBL" id="MFC6083254.1"/>
    </source>
</evidence>
<evidence type="ECO:0000256" key="1">
    <source>
        <dbReference type="SAM" id="Phobius"/>
    </source>
</evidence>
<keyword evidence="1" id="KW-0472">Membrane</keyword>
<name>A0ABW1NIN6_9ACTN</name>
<dbReference type="RefSeq" id="WP_380754914.1">
    <property type="nucleotide sequence ID" value="NZ_JBHSRF010000026.1"/>
</dbReference>
<organism evidence="2 3">
    <name type="scientific">Sphaerisporangium aureirubrum</name>
    <dbReference type="NCBI Taxonomy" id="1544736"/>
    <lineage>
        <taxon>Bacteria</taxon>
        <taxon>Bacillati</taxon>
        <taxon>Actinomycetota</taxon>
        <taxon>Actinomycetes</taxon>
        <taxon>Streptosporangiales</taxon>
        <taxon>Streptosporangiaceae</taxon>
        <taxon>Sphaerisporangium</taxon>
    </lineage>
</organism>
<proteinExistence type="predicted"/>
<keyword evidence="1" id="KW-1133">Transmembrane helix</keyword>
<feature type="transmembrane region" description="Helical" evidence="1">
    <location>
        <begin position="12"/>
        <end position="32"/>
    </location>
</feature>
<evidence type="ECO:0000313" key="3">
    <source>
        <dbReference type="Proteomes" id="UP001596137"/>
    </source>
</evidence>
<protein>
    <recommendedName>
        <fullName evidence="4">Flagellar biosynthetic protein FliP</fullName>
    </recommendedName>
</protein>
<feature type="transmembrane region" description="Helical" evidence="1">
    <location>
        <begin position="83"/>
        <end position="101"/>
    </location>
</feature>
<sequence>MTHTATRPHGGWLRFTLHYIEMIVAMFVGMFALGMLRSAAGLDLSHAEHPELGYLLMAFDMSVGMTVWMRFRGHSWRHTLEMCATMFLPVVPLFPLLWLGAIDGGTMMVLAHVAMFPLMLAVMLLRRSDHA</sequence>
<evidence type="ECO:0008006" key="4">
    <source>
        <dbReference type="Google" id="ProtNLM"/>
    </source>
</evidence>
<comment type="caution">
    <text evidence="2">The sequence shown here is derived from an EMBL/GenBank/DDBJ whole genome shotgun (WGS) entry which is preliminary data.</text>
</comment>
<accession>A0ABW1NIN6</accession>
<gene>
    <name evidence="2" type="ORF">ACFP1K_18925</name>
</gene>
<dbReference type="Proteomes" id="UP001596137">
    <property type="component" value="Unassembled WGS sequence"/>
</dbReference>
<keyword evidence="3" id="KW-1185">Reference proteome</keyword>
<feature type="transmembrane region" description="Helical" evidence="1">
    <location>
        <begin position="52"/>
        <end position="71"/>
    </location>
</feature>